<keyword evidence="4" id="KW-1185">Reference proteome</keyword>
<reference evidence="3 4" key="1">
    <citation type="submission" date="2022-07" db="EMBL/GenBank/DDBJ databases">
        <authorList>
            <person name="Li W.-J."/>
            <person name="Deng Q.-Q."/>
        </authorList>
    </citation>
    <scope>NUCLEOTIDE SEQUENCE [LARGE SCALE GENOMIC DNA]</scope>
    <source>
        <strain evidence="3 4">SYSU M60028</strain>
    </source>
</reference>
<protein>
    <submittedName>
        <fullName evidence="3">NYN domain-containing protein</fullName>
    </submittedName>
</protein>
<comment type="caution">
    <text evidence="3">The sequence shown here is derived from an EMBL/GenBank/DDBJ whole genome shotgun (WGS) entry which is preliminary data.</text>
</comment>
<dbReference type="EMBL" id="JANCLU010000003">
    <property type="protein sequence ID" value="MCP8937832.1"/>
    <property type="molecule type" value="Genomic_DNA"/>
</dbReference>
<proteinExistence type="predicted"/>
<organism evidence="3 4">
    <name type="scientific">Alsobacter ponti</name>
    <dbReference type="NCBI Taxonomy" id="2962936"/>
    <lineage>
        <taxon>Bacteria</taxon>
        <taxon>Pseudomonadati</taxon>
        <taxon>Pseudomonadota</taxon>
        <taxon>Alphaproteobacteria</taxon>
        <taxon>Hyphomicrobiales</taxon>
        <taxon>Alsobacteraceae</taxon>
        <taxon>Alsobacter</taxon>
    </lineage>
</organism>
<dbReference type="Gene3D" id="3.40.50.1010">
    <property type="entry name" value="5'-nuclease"/>
    <property type="match status" value="1"/>
</dbReference>
<accession>A0ABT1L8K2</accession>
<dbReference type="Pfam" id="PF01936">
    <property type="entry name" value="NYN"/>
    <property type="match status" value="1"/>
</dbReference>
<feature type="region of interest" description="Disordered" evidence="1">
    <location>
        <begin position="196"/>
        <end position="218"/>
    </location>
</feature>
<feature type="domain" description="NYN" evidence="2">
    <location>
        <begin position="4"/>
        <end position="174"/>
    </location>
</feature>
<evidence type="ECO:0000256" key="1">
    <source>
        <dbReference type="SAM" id="MobiDB-lite"/>
    </source>
</evidence>
<sequence length="218" mass="24741">MRGAVYYDGFNLYHAIDDLNAPHLKWCNLWKLGELICRGHARTLGKAVFCSAYFPGDHGKKIRHERYVEALTLTGVETILGHTTREPQQCPKPDCSHVWDIVREKATDINLALAIFAGAMDDLYDIAFVVTADTDQVATFQAIRARFPAKKLFSVTPPARHPSKHLRDLADGVVRLNDDHIDQCVLPGLVQREGKRSVMRPKEYDPPPGWVHPDHRRR</sequence>
<evidence type="ECO:0000313" key="4">
    <source>
        <dbReference type="Proteomes" id="UP001205890"/>
    </source>
</evidence>
<feature type="compositionally biased region" description="Basic and acidic residues" evidence="1">
    <location>
        <begin position="196"/>
        <end position="205"/>
    </location>
</feature>
<gene>
    <name evidence="3" type="ORF">NK718_04840</name>
</gene>
<dbReference type="RefSeq" id="WP_254739177.1">
    <property type="nucleotide sequence ID" value="NZ_JANCLU010000003.1"/>
</dbReference>
<dbReference type="Proteomes" id="UP001205890">
    <property type="component" value="Unassembled WGS sequence"/>
</dbReference>
<dbReference type="InterPro" id="IPR021139">
    <property type="entry name" value="NYN"/>
</dbReference>
<name>A0ABT1L8K2_9HYPH</name>
<evidence type="ECO:0000313" key="3">
    <source>
        <dbReference type="EMBL" id="MCP8937832.1"/>
    </source>
</evidence>
<evidence type="ECO:0000259" key="2">
    <source>
        <dbReference type="Pfam" id="PF01936"/>
    </source>
</evidence>